<dbReference type="InterPro" id="IPR036390">
    <property type="entry name" value="WH_DNA-bd_sf"/>
</dbReference>
<dbReference type="PANTHER" id="PTHR33154:SF33">
    <property type="entry name" value="TRANSCRIPTIONAL REPRESSOR SDPR"/>
    <property type="match status" value="1"/>
</dbReference>
<dbReference type="Pfam" id="PF12840">
    <property type="entry name" value="HTH_20"/>
    <property type="match status" value="1"/>
</dbReference>
<keyword evidence="3" id="KW-0804">Transcription</keyword>
<evidence type="ECO:0000256" key="2">
    <source>
        <dbReference type="ARBA" id="ARBA00023125"/>
    </source>
</evidence>
<sequence length="153" mass="16265">MTTIEERLAALEARVTALEGGASEPRDAGEESGVVAYGGHARFGDHRWSWQMARPPGWLVEQPPGPLAAVLAAAGHPARLHLLQLLVRGPLAVSDLQEKLSPASQGQLYHHLKTLGSAGLVEQPERGVYRVPGRAIFPVLALIAAATDVVLPH</sequence>
<dbReference type="CDD" id="cd00090">
    <property type="entry name" value="HTH_ARSR"/>
    <property type="match status" value="1"/>
</dbReference>
<comment type="caution">
    <text evidence="5">The sequence shown here is derived from an EMBL/GenBank/DDBJ whole genome shotgun (WGS) entry which is preliminary data.</text>
</comment>
<dbReference type="InterPro" id="IPR036388">
    <property type="entry name" value="WH-like_DNA-bd_sf"/>
</dbReference>
<keyword evidence="6" id="KW-1185">Reference proteome</keyword>
<evidence type="ECO:0000313" key="5">
    <source>
        <dbReference type="EMBL" id="MDA0638575.1"/>
    </source>
</evidence>
<reference evidence="5" key="1">
    <citation type="submission" date="2022-11" db="EMBL/GenBank/DDBJ databases">
        <title>Nonomuraea corallina sp. nov., a new species of the genus Nonomuraea isolated from sea side sediment in Thai sea.</title>
        <authorList>
            <person name="Ngamcharungchit C."/>
            <person name="Matsumoto A."/>
            <person name="Suriyachadkun C."/>
            <person name="Panbangred W."/>
            <person name="Inahashi Y."/>
            <person name="Intra B."/>
        </authorList>
    </citation>
    <scope>NUCLEOTIDE SEQUENCE</scope>
    <source>
        <strain evidence="5">MCN248</strain>
    </source>
</reference>
<proteinExistence type="predicted"/>
<dbReference type="EMBL" id="JAPNNL010000252">
    <property type="protein sequence ID" value="MDA0638575.1"/>
    <property type="molecule type" value="Genomic_DNA"/>
</dbReference>
<protein>
    <submittedName>
        <fullName evidence="5">Helix-turn-helix domain-containing protein</fullName>
    </submittedName>
</protein>
<dbReference type="InterPro" id="IPR001845">
    <property type="entry name" value="HTH_ArsR_DNA-bd_dom"/>
</dbReference>
<evidence type="ECO:0000256" key="3">
    <source>
        <dbReference type="ARBA" id="ARBA00023163"/>
    </source>
</evidence>
<gene>
    <name evidence="5" type="ORF">OUY22_34645</name>
</gene>
<keyword evidence="1" id="KW-0805">Transcription regulation</keyword>
<dbReference type="SUPFAM" id="SSF46785">
    <property type="entry name" value="Winged helix' DNA-binding domain"/>
    <property type="match status" value="1"/>
</dbReference>
<dbReference type="Proteomes" id="UP001144036">
    <property type="component" value="Unassembled WGS sequence"/>
</dbReference>
<organism evidence="5 6">
    <name type="scientific">Nonomuraea corallina</name>
    <dbReference type="NCBI Taxonomy" id="2989783"/>
    <lineage>
        <taxon>Bacteria</taxon>
        <taxon>Bacillati</taxon>
        <taxon>Actinomycetota</taxon>
        <taxon>Actinomycetes</taxon>
        <taxon>Streptosporangiales</taxon>
        <taxon>Streptosporangiaceae</taxon>
        <taxon>Nonomuraea</taxon>
    </lineage>
</organism>
<dbReference type="InterPro" id="IPR011991">
    <property type="entry name" value="ArsR-like_HTH"/>
</dbReference>
<dbReference type="SMART" id="SM00418">
    <property type="entry name" value="HTH_ARSR"/>
    <property type="match status" value="1"/>
</dbReference>
<dbReference type="InterPro" id="IPR051081">
    <property type="entry name" value="HTH_MetalResp_TranReg"/>
</dbReference>
<evidence type="ECO:0000259" key="4">
    <source>
        <dbReference type="SMART" id="SM00418"/>
    </source>
</evidence>
<dbReference type="RefSeq" id="WP_270159523.1">
    <property type="nucleotide sequence ID" value="NZ_JAPNNL010000252.1"/>
</dbReference>
<dbReference type="Gene3D" id="1.10.10.10">
    <property type="entry name" value="Winged helix-like DNA-binding domain superfamily/Winged helix DNA-binding domain"/>
    <property type="match status" value="1"/>
</dbReference>
<keyword evidence="2" id="KW-0238">DNA-binding</keyword>
<dbReference type="PANTHER" id="PTHR33154">
    <property type="entry name" value="TRANSCRIPTIONAL REGULATOR, ARSR FAMILY"/>
    <property type="match status" value="1"/>
</dbReference>
<evidence type="ECO:0000313" key="6">
    <source>
        <dbReference type="Proteomes" id="UP001144036"/>
    </source>
</evidence>
<feature type="domain" description="HTH arsR-type" evidence="4">
    <location>
        <begin position="69"/>
        <end position="148"/>
    </location>
</feature>
<name>A0ABT4SNC2_9ACTN</name>
<accession>A0ABT4SNC2</accession>
<evidence type="ECO:0000256" key="1">
    <source>
        <dbReference type="ARBA" id="ARBA00023015"/>
    </source>
</evidence>